<reference evidence="2" key="1">
    <citation type="journal article" date="2020" name="New Phytol.">
        <title>Comparative genomics reveals dynamic genome evolution in host specialist ectomycorrhizal fungi.</title>
        <authorList>
            <person name="Lofgren L.A."/>
            <person name="Nguyen N.H."/>
            <person name="Vilgalys R."/>
            <person name="Ruytinx J."/>
            <person name="Liao H.L."/>
            <person name="Branco S."/>
            <person name="Kuo A."/>
            <person name="LaButti K."/>
            <person name="Lipzen A."/>
            <person name="Andreopoulos W."/>
            <person name="Pangilinan J."/>
            <person name="Riley R."/>
            <person name="Hundley H."/>
            <person name="Na H."/>
            <person name="Barry K."/>
            <person name="Grigoriev I.V."/>
            <person name="Stajich J.E."/>
            <person name="Kennedy P.G."/>
        </authorList>
    </citation>
    <scope>NUCLEOTIDE SEQUENCE</scope>
    <source>
        <strain evidence="2">DOB743</strain>
    </source>
</reference>
<feature type="domain" description="BTB" evidence="1">
    <location>
        <begin position="19"/>
        <end position="80"/>
    </location>
</feature>
<gene>
    <name evidence="2" type="ORF">EV702DRAFT_1147807</name>
</gene>
<dbReference type="InterPro" id="IPR000210">
    <property type="entry name" value="BTB/POZ_dom"/>
</dbReference>
<dbReference type="EMBL" id="JABBWD010000089">
    <property type="protein sequence ID" value="KAG1767178.1"/>
    <property type="molecule type" value="Genomic_DNA"/>
</dbReference>
<comment type="caution">
    <text evidence="2">The sequence shown here is derived from an EMBL/GenBank/DDBJ whole genome shotgun (WGS) entry which is preliminary data.</text>
</comment>
<protein>
    <recommendedName>
        <fullName evidence="1">BTB domain-containing protein</fullName>
    </recommendedName>
</protein>
<accession>A0A9P7CX63</accession>
<evidence type="ECO:0000313" key="3">
    <source>
        <dbReference type="Proteomes" id="UP000714275"/>
    </source>
</evidence>
<dbReference type="Pfam" id="PF00651">
    <property type="entry name" value="BTB"/>
    <property type="match status" value="1"/>
</dbReference>
<dbReference type="OrthoDB" id="3357985at2759"/>
<proteinExistence type="predicted"/>
<dbReference type="AlphaFoldDB" id="A0A9P7CX63"/>
<evidence type="ECO:0000313" key="2">
    <source>
        <dbReference type="EMBL" id="KAG1767178.1"/>
    </source>
</evidence>
<keyword evidence="3" id="KW-1185">Reference proteome</keyword>
<name>A0A9P7CX63_9AGAM</name>
<evidence type="ECO:0000259" key="1">
    <source>
        <dbReference type="PROSITE" id="PS50097"/>
    </source>
</evidence>
<organism evidence="2 3">
    <name type="scientific">Suillus placidus</name>
    <dbReference type="NCBI Taxonomy" id="48579"/>
    <lineage>
        <taxon>Eukaryota</taxon>
        <taxon>Fungi</taxon>
        <taxon>Dikarya</taxon>
        <taxon>Basidiomycota</taxon>
        <taxon>Agaricomycotina</taxon>
        <taxon>Agaricomycetes</taxon>
        <taxon>Agaricomycetidae</taxon>
        <taxon>Boletales</taxon>
        <taxon>Suillineae</taxon>
        <taxon>Suillaceae</taxon>
        <taxon>Suillus</taxon>
    </lineage>
</organism>
<dbReference type="Proteomes" id="UP000714275">
    <property type="component" value="Unassembled WGS sequence"/>
</dbReference>
<sequence length="296" mass="32945">MSETQEISTAPAPFNNPDHDIVLRSVDAVDFHNFKLILSLVSPIFKDMFTLPQNESEPAVPIIPVTEPSTILYPLLLLSYPSASADPVFNSIDDARDLIATQFLPTYSLNIYAVSCLAGCQHHARIAAARSLEIKGLGRPSSGFAGMGAISAFDYHRLLKYHYECGIAAQAVGKSLEWLPSTPSINDMRMWRCHICRRVALDRPTIQIASFGKLTINPWFEEYLVASGRELAARPCELTILESVYYDRAIAKARDCLSCRVAVHHDLATFRNFYITEVKKAIAKVILLIMINSNLT</sequence>
<dbReference type="PROSITE" id="PS50097">
    <property type="entry name" value="BTB"/>
    <property type="match status" value="1"/>
</dbReference>